<dbReference type="PANTHER" id="PTHR43071">
    <property type="entry name" value="2-AMINO-4-HYDROXY-6-HYDROXYMETHYLDIHYDROPTERIDINE PYROPHOSPHOKINASE"/>
    <property type="match status" value="1"/>
</dbReference>
<evidence type="ECO:0000256" key="3">
    <source>
        <dbReference type="ARBA" id="ARBA00013253"/>
    </source>
</evidence>
<reference evidence="14 17" key="2">
    <citation type="submission" date="2020-04" db="EMBL/GenBank/DDBJ databases">
        <title>Genomic analysis of gastric non-Helicobacter pylori Helicobacters isolated in Japan.</title>
        <authorList>
            <person name="Suzuki M."/>
            <person name="Rimbara E."/>
        </authorList>
    </citation>
    <scope>NUCLEOTIDE SEQUENCE [LARGE SCALE GENOMIC DNA]</scope>
    <source>
        <strain evidence="14 17">NHP19-0020</strain>
    </source>
</reference>
<organism evidence="15 16">
    <name type="scientific">Helicobacter suis</name>
    <dbReference type="NCBI Taxonomy" id="104628"/>
    <lineage>
        <taxon>Bacteria</taxon>
        <taxon>Pseudomonadati</taxon>
        <taxon>Campylobacterota</taxon>
        <taxon>Epsilonproteobacteria</taxon>
        <taxon>Campylobacterales</taxon>
        <taxon>Helicobacteraceae</taxon>
        <taxon>Helicobacter</taxon>
    </lineage>
</organism>
<evidence type="ECO:0000259" key="13">
    <source>
        <dbReference type="PROSITE" id="PS00794"/>
    </source>
</evidence>
<dbReference type="GO" id="GO:0016301">
    <property type="term" value="F:kinase activity"/>
    <property type="evidence" value="ECO:0007669"/>
    <property type="project" value="UniProtKB-KW"/>
</dbReference>
<evidence type="ECO:0000256" key="6">
    <source>
        <dbReference type="ARBA" id="ARBA00022741"/>
    </source>
</evidence>
<dbReference type="GO" id="GO:0005524">
    <property type="term" value="F:ATP binding"/>
    <property type="evidence" value="ECO:0007669"/>
    <property type="project" value="UniProtKB-KW"/>
</dbReference>
<dbReference type="UniPathway" id="UPA00077">
    <property type="reaction ID" value="UER00155"/>
</dbReference>
<dbReference type="OrthoDB" id="9808041at2"/>
<sequence>MRTVVYSAFFPRKCQRTERLKNIVVLGIGSNMGNSLKIFESLWRYFAKHKAFSCLHSSPLYLNPPFGYINQRDFYNATLSFRTKWGVSQLFGLIFYLERRWGRLRQRAFKNAPRTLDIDLIFYNDLIYKQSYLTLPHPEWAHRESVLIPLILQRLAWKEI</sequence>
<dbReference type="GO" id="GO:0046654">
    <property type="term" value="P:tetrahydrofolate biosynthetic process"/>
    <property type="evidence" value="ECO:0007669"/>
    <property type="project" value="UniProtKB-UniPathway"/>
</dbReference>
<dbReference type="EC" id="2.7.6.3" evidence="3"/>
<keyword evidence="5" id="KW-0808">Transferase</keyword>
<dbReference type="RefSeq" id="WP_006564386.1">
    <property type="nucleotide sequence ID" value="NZ_AP019774.1"/>
</dbReference>
<comment type="pathway">
    <text evidence="1">Cofactor biosynthesis; tetrahydrofolate biosynthesis; 2-amino-4-hydroxy-6-hydroxymethyl-7,8-dihydropteridine diphosphate from 7,8-dihydroneopterin triphosphate: step 4/4.</text>
</comment>
<comment type="function">
    <text evidence="10">Catalyzes the transfer of pyrophosphate from adenosine triphosphate (ATP) to 6-hydroxymethyl-7,8-dihydropterin, an enzymatic step in folate biosynthesis pathway.</text>
</comment>
<keyword evidence="7 15" id="KW-0418">Kinase</keyword>
<comment type="similarity">
    <text evidence="2">Belongs to the HPPK family.</text>
</comment>
<keyword evidence="17" id="KW-1185">Reference proteome</keyword>
<evidence type="ECO:0000256" key="7">
    <source>
        <dbReference type="ARBA" id="ARBA00022777"/>
    </source>
</evidence>
<evidence type="ECO:0000256" key="11">
    <source>
        <dbReference type="ARBA" id="ARBA00029766"/>
    </source>
</evidence>
<dbReference type="GeneID" id="56929549"/>
<dbReference type="PANTHER" id="PTHR43071:SF1">
    <property type="entry name" value="2-AMINO-4-HYDROXY-6-HYDROXYMETHYLDIHYDROPTERIDINE PYROPHOSPHOKINASE"/>
    <property type="match status" value="1"/>
</dbReference>
<evidence type="ECO:0000313" key="17">
    <source>
        <dbReference type="Proteomes" id="UP000509742"/>
    </source>
</evidence>
<keyword evidence="9" id="KW-0289">Folate biosynthesis</keyword>
<dbReference type="Proteomes" id="UP000317935">
    <property type="component" value="Chromosome"/>
</dbReference>
<evidence type="ECO:0000313" key="16">
    <source>
        <dbReference type="Proteomes" id="UP000317935"/>
    </source>
</evidence>
<protein>
    <recommendedName>
        <fullName evidence="4">2-amino-4-hydroxy-6-hydroxymethyldihydropteridine pyrophosphokinase</fullName>
        <ecNumber evidence="3">2.7.6.3</ecNumber>
    </recommendedName>
    <alternativeName>
        <fullName evidence="11">6-hydroxymethyl-7,8-dihydropterin pyrophosphokinase</fullName>
    </alternativeName>
    <alternativeName>
        <fullName evidence="12">7,8-dihydro-6-hydroxymethylpterin-pyrophosphokinase</fullName>
    </alternativeName>
</protein>
<evidence type="ECO:0000256" key="9">
    <source>
        <dbReference type="ARBA" id="ARBA00022909"/>
    </source>
</evidence>
<dbReference type="Proteomes" id="UP000509742">
    <property type="component" value="Chromosome"/>
</dbReference>
<name>A0A6J4D087_9HELI</name>
<dbReference type="NCBIfam" id="TIGR01498">
    <property type="entry name" value="folK"/>
    <property type="match status" value="1"/>
</dbReference>
<dbReference type="InterPro" id="IPR000550">
    <property type="entry name" value="Hppk"/>
</dbReference>
<dbReference type="CDD" id="cd00483">
    <property type="entry name" value="HPPK"/>
    <property type="match status" value="1"/>
</dbReference>
<dbReference type="InterPro" id="IPR035907">
    <property type="entry name" value="Hppk_sf"/>
</dbReference>
<feature type="domain" description="7,8-dihydro-6-hydroxymethylpterin-pyrophosphokinase" evidence="13">
    <location>
        <begin position="110"/>
        <end position="121"/>
    </location>
</feature>
<dbReference type="AlphaFoldDB" id="A0A6J4D087"/>
<dbReference type="Gene3D" id="3.30.70.560">
    <property type="entry name" value="7,8-Dihydro-6-hydroxymethylpterin-pyrophosphokinase HPPK"/>
    <property type="match status" value="1"/>
</dbReference>
<proteinExistence type="inferred from homology"/>
<dbReference type="Pfam" id="PF01288">
    <property type="entry name" value="HPPK"/>
    <property type="match status" value="1"/>
</dbReference>
<evidence type="ECO:0000256" key="4">
    <source>
        <dbReference type="ARBA" id="ARBA00016218"/>
    </source>
</evidence>
<evidence type="ECO:0000256" key="2">
    <source>
        <dbReference type="ARBA" id="ARBA00005810"/>
    </source>
</evidence>
<dbReference type="PROSITE" id="PS00794">
    <property type="entry name" value="HPPK"/>
    <property type="match status" value="1"/>
</dbReference>
<accession>A0A6J4D087</accession>
<evidence type="ECO:0000313" key="14">
    <source>
        <dbReference type="EMBL" id="BCD46740.1"/>
    </source>
</evidence>
<evidence type="ECO:0000256" key="10">
    <source>
        <dbReference type="ARBA" id="ARBA00029409"/>
    </source>
</evidence>
<keyword evidence="8" id="KW-0067">ATP-binding</keyword>
<dbReference type="EMBL" id="AP019774">
    <property type="protein sequence ID" value="BCD71071.1"/>
    <property type="molecule type" value="Genomic_DNA"/>
</dbReference>
<dbReference type="GO" id="GO:0003848">
    <property type="term" value="F:2-amino-4-hydroxy-6-hydroxymethyldihydropteridine diphosphokinase activity"/>
    <property type="evidence" value="ECO:0007669"/>
    <property type="project" value="UniProtKB-EC"/>
</dbReference>
<evidence type="ECO:0000256" key="5">
    <source>
        <dbReference type="ARBA" id="ARBA00022679"/>
    </source>
</evidence>
<keyword evidence="6" id="KW-0547">Nucleotide-binding</keyword>
<evidence type="ECO:0000313" key="15">
    <source>
        <dbReference type="EMBL" id="BCD71071.1"/>
    </source>
</evidence>
<dbReference type="SUPFAM" id="SSF55083">
    <property type="entry name" value="6-hydroxymethyl-7,8-dihydropterin pyrophosphokinase, HPPK"/>
    <property type="match status" value="1"/>
</dbReference>
<evidence type="ECO:0000256" key="8">
    <source>
        <dbReference type="ARBA" id="ARBA00022840"/>
    </source>
</evidence>
<dbReference type="EMBL" id="AP023036">
    <property type="protein sequence ID" value="BCD46740.1"/>
    <property type="molecule type" value="Genomic_DNA"/>
</dbReference>
<evidence type="ECO:0000256" key="1">
    <source>
        <dbReference type="ARBA" id="ARBA00005051"/>
    </source>
</evidence>
<dbReference type="GO" id="GO:0046656">
    <property type="term" value="P:folic acid biosynthetic process"/>
    <property type="evidence" value="ECO:0007669"/>
    <property type="project" value="UniProtKB-KW"/>
</dbReference>
<reference evidence="15 16" key="1">
    <citation type="submission" date="2019-06" db="EMBL/GenBank/DDBJ databases">
        <title>Complete genome sequence of Helicobacter suis SNTW101c.</title>
        <authorList>
            <person name="Rimbara E."/>
            <person name="Suzuki M."/>
            <person name="Matsui H."/>
            <person name="Nakamura M."/>
            <person name="Mori S."/>
            <person name="Shibayama K."/>
        </authorList>
    </citation>
    <scope>NUCLEOTIDE SEQUENCE [LARGE SCALE GENOMIC DNA]</scope>
    <source>
        <strain evidence="15 16">SNTW101c</strain>
    </source>
</reference>
<gene>
    <name evidence="15" type="primary">folK</name>
    <name evidence="14" type="ORF">NHP190020_17790</name>
    <name evidence="15" type="ORF">SNTW_17160</name>
</gene>
<evidence type="ECO:0000256" key="12">
    <source>
        <dbReference type="ARBA" id="ARBA00033413"/>
    </source>
</evidence>